<sequence length="139" mass="15843">MANCGEVNSRQILFDIIHEPKYTEEEVKDLLSKAIYPPNVGTELLFENRYCRVWDFYLEPDGGDPLKNAHHHVLDYVFVYVACGRLLGYHPDGRPGLFDSVMENNEVVWEEIPSTAAENVEYAHAGKNGLKNKITWTGT</sequence>
<accession>A0A7M5XG82</accession>
<dbReference type="Gene3D" id="2.60.120.10">
    <property type="entry name" value="Jelly Rolls"/>
    <property type="match status" value="1"/>
</dbReference>
<dbReference type="EnsemblMetazoa" id="CLYHEMT021467.1">
    <property type="protein sequence ID" value="CLYHEMP021467.1"/>
    <property type="gene ID" value="CLYHEMG021467"/>
</dbReference>
<dbReference type="AlphaFoldDB" id="A0A7M5XG82"/>
<organism evidence="1 2">
    <name type="scientific">Clytia hemisphaerica</name>
    <dbReference type="NCBI Taxonomy" id="252671"/>
    <lineage>
        <taxon>Eukaryota</taxon>
        <taxon>Metazoa</taxon>
        <taxon>Cnidaria</taxon>
        <taxon>Hydrozoa</taxon>
        <taxon>Hydroidolina</taxon>
        <taxon>Leptothecata</taxon>
        <taxon>Obeliida</taxon>
        <taxon>Clytiidae</taxon>
        <taxon>Clytia</taxon>
    </lineage>
</organism>
<name>A0A7M5XG82_9CNID</name>
<dbReference type="OrthoDB" id="421822at2759"/>
<protein>
    <submittedName>
        <fullName evidence="1">Uncharacterized protein</fullName>
    </submittedName>
</protein>
<dbReference type="InterPro" id="IPR014710">
    <property type="entry name" value="RmlC-like_jellyroll"/>
</dbReference>
<proteinExistence type="predicted"/>
<keyword evidence="2" id="KW-1185">Reference proteome</keyword>
<reference evidence="1" key="1">
    <citation type="submission" date="2021-01" db="UniProtKB">
        <authorList>
            <consortium name="EnsemblMetazoa"/>
        </authorList>
    </citation>
    <scope>IDENTIFICATION</scope>
</reference>
<evidence type="ECO:0000313" key="2">
    <source>
        <dbReference type="Proteomes" id="UP000594262"/>
    </source>
</evidence>
<dbReference type="Proteomes" id="UP000594262">
    <property type="component" value="Unplaced"/>
</dbReference>
<evidence type="ECO:0000313" key="1">
    <source>
        <dbReference type="EnsemblMetazoa" id="CLYHEMP021467.1"/>
    </source>
</evidence>